<feature type="non-terminal residue" evidence="2">
    <location>
        <position position="110"/>
    </location>
</feature>
<gene>
    <name evidence="2" type="ORF">CFC21_041973</name>
</gene>
<comment type="caution">
    <text evidence="2">The sequence shown here is derived from an EMBL/GenBank/DDBJ whole genome shotgun (WGS) entry which is preliminary data.</text>
</comment>
<organism evidence="2">
    <name type="scientific">Triticum aestivum</name>
    <name type="common">Wheat</name>
    <dbReference type="NCBI Taxonomy" id="4565"/>
    <lineage>
        <taxon>Eukaryota</taxon>
        <taxon>Viridiplantae</taxon>
        <taxon>Streptophyta</taxon>
        <taxon>Embryophyta</taxon>
        <taxon>Tracheophyta</taxon>
        <taxon>Spermatophyta</taxon>
        <taxon>Magnoliopsida</taxon>
        <taxon>Liliopsida</taxon>
        <taxon>Poales</taxon>
        <taxon>Poaceae</taxon>
        <taxon>BOP clade</taxon>
        <taxon>Pooideae</taxon>
        <taxon>Triticodae</taxon>
        <taxon>Triticeae</taxon>
        <taxon>Triticinae</taxon>
        <taxon>Triticum</taxon>
    </lineage>
</organism>
<dbReference type="AlphaFoldDB" id="A0A9R1FKN2"/>
<dbReference type="EMBL" id="CM022218">
    <property type="protein sequence ID" value="KAF7030434.1"/>
    <property type="molecule type" value="Genomic_DNA"/>
</dbReference>
<evidence type="ECO:0000256" key="1">
    <source>
        <dbReference type="SAM" id="MobiDB-lite"/>
    </source>
</evidence>
<accession>A0A9R1FKN2</accession>
<proteinExistence type="predicted"/>
<name>A0A9R1FKN2_WHEAT</name>
<sequence length="110" mass="12364">CHLWLLLPNKTTPPTAMREGSQPATLARTRLSRSYVGGEATHKVATQSFQGLPRHARRRSGRRPPQKPNPRSNTNVRAPVERPSFPHTCVTRSRHTLNRASTDSYRVAES</sequence>
<protein>
    <submittedName>
        <fullName evidence="2">Uncharacterized protein</fullName>
    </submittedName>
</protein>
<reference evidence="2" key="2">
    <citation type="submission" date="2020-03" db="EMBL/GenBank/DDBJ databases">
        <title>The second near-complete assembly of the hexaploid bread wheat (Triticum aestivum) genome.</title>
        <authorList>
            <person name="Zimin A.V."/>
            <person name="Puiu D."/>
            <person name="Shumante A."/>
            <person name="Alonge M."/>
            <person name="Salzberg S.L."/>
        </authorList>
    </citation>
    <scope>NUCLEOTIDE SEQUENCE</scope>
    <source>
        <tissue evidence="2">Leaf</tissue>
    </source>
</reference>
<evidence type="ECO:0000313" key="2">
    <source>
        <dbReference type="EMBL" id="KAF7030434.1"/>
    </source>
</evidence>
<feature type="region of interest" description="Disordered" evidence="1">
    <location>
        <begin position="7"/>
        <end position="110"/>
    </location>
</feature>
<dbReference type="Proteomes" id="UP000815260">
    <property type="component" value="Chromosome 3B"/>
</dbReference>
<feature type="non-terminal residue" evidence="2">
    <location>
        <position position="1"/>
    </location>
</feature>
<feature type="compositionally biased region" description="Basic residues" evidence="1">
    <location>
        <begin position="54"/>
        <end position="65"/>
    </location>
</feature>
<reference evidence="2" key="1">
    <citation type="journal article" date="2017" name="Gigascience">
        <title>The first near-complete assembly of the hexaploid bread wheat genome, Triticum aestivum.</title>
        <authorList>
            <person name="Zimin A.V."/>
            <person name="Puiu D."/>
            <person name="Hall R."/>
            <person name="Kingan S."/>
            <person name="Clavijo B.J."/>
            <person name="Salzberg S.L."/>
        </authorList>
    </citation>
    <scope>NUCLEOTIDE SEQUENCE</scope>
    <source>
        <tissue evidence="2">Leaf</tissue>
    </source>
</reference>